<evidence type="ECO:0000313" key="3">
    <source>
        <dbReference type="EMBL" id="KLO18512.1"/>
    </source>
</evidence>
<feature type="compositionally biased region" description="Polar residues" evidence="1">
    <location>
        <begin position="13"/>
        <end position="22"/>
    </location>
</feature>
<gene>
    <name evidence="3" type="ORF">SCHPADRAFT_925128</name>
</gene>
<dbReference type="InterPro" id="IPR036047">
    <property type="entry name" value="F-box-like_dom_sf"/>
</dbReference>
<dbReference type="AlphaFoldDB" id="A0A0H2S3G1"/>
<evidence type="ECO:0000259" key="2">
    <source>
        <dbReference type="PROSITE" id="PS50181"/>
    </source>
</evidence>
<feature type="domain" description="F-box" evidence="2">
    <location>
        <begin position="50"/>
        <end position="99"/>
    </location>
</feature>
<dbReference type="InParanoid" id="A0A0H2S3G1"/>
<sequence length="698" mass="80997">MPRRKTVDENPGAVTSGSNSLDSRSKRKRAKADSGELYGKPRRSKSSGKLALLLEMPIEIFTEIACYMTPLDLLNLARTSIGLRELLMSKSSKRIWEAVRLIHNIPECPEDLSEPRYADLLYGKGCSFCPDTRAKKLYITLRIRACKTCFEEQTIDHYELYGEEGYKYPITNFLDHTMMTWTKSTYKSHPSKRYLVSQFREVLKRVKDLTSKPVELRDYISERHELTNSVIESIVPIEDWLSKVSLQKAKSNSKSMTERHSSIIKRLRDLGYDDDDFNDRYDEEEWKWGQLLNQSRLLTERVWQNVRPQLEKTIKLRRTHVGQRIYNDRHTERVAEMRRRFDSEETRHLLRGIPKGRLLSTGDFLELPIVVEMIEEDGCRLPLTDDRWQRVVEEIPIEVETLARTIEMDCVIEFKDSLLQCARDDLRMLFDADWDQEPGIEGVRDEIPKCLNSALALFNKGSSSLVNFADILYTRSFLQHQSVYEKLLPWKEEKFETTPSIITTALLLLEHLDLPKETSMAFMMACGHDFECLRCDRDSSRETLSWLELVYHFILKTQNFEMLQCDVKKRDINVPLRDAHSLSSLTRVKVVSRTFKRITVDMSPTGGNPERYSTLATSWGQRLLGSALGSLLLVVGKQIRLVPVKRWKIRPCHLCQSLNVIYHGQTQTGMYRHMKTSHGTDMEGNVLPDYASSSDELE</sequence>
<name>A0A0H2S3G1_9AGAM</name>
<dbReference type="Pfam" id="PF00646">
    <property type="entry name" value="F-box"/>
    <property type="match status" value="1"/>
</dbReference>
<feature type="region of interest" description="Disordered" evidence="1">
    <location>
        <begin position="1"/>
        <end position="43"/>
    </location>
</feature>
<keyword evidence="4" id="KW-1185">Reference proteome</keyword>
<dbReference type="PROSITE" id="PS50181">
    <property type="entry name" value="FBOX"/>
    <property type="match status" value="1"/>
</dbReference>
<proteinExistence type="predicted"/>
<protein>
    <recommendedName>
        <fullName evidence="2">F-box domain-containing protein</fullName>
    </recommendedName>
</protein>
<dbReference type="OrthoDB" id="2322499at2759"/>
<accession>A0A0H2S3G1</accession>
<dbReference type="SUPFAM" id="SSF81383">
    <property type="entry name" value="F-box domain"/>
    <property type="match status" value="1"/>
</dbReference>
<evidence type="ECO:0000256" key="1">
    <source>
        <dbReference type="SAM" id="MobiDB-lite"/>
    </source>
</evidence>
<dbReference type="InterPro" id="IPR001810">
    <property type="entry name" value="F-box_dom"/>
</dbReference>
<reference evidence="3 4" key="1">
    <citation type="submission" date="2015-04" db="EMBL/GenBank/DDBJ databases">
        <title>Complete genome sequence of Schizopora paradoxa KUC8140, a cosmopolitan wood degrader in East Asia.</title>
        <authorList>
            <consortium name="DOE Joint Genome Institute"/>
            <person name="Min B."/>
            <person name="Park H."/>
            <person name="Jang Y."/>
            <person name="Kim J.-J."/>
            <person name="Kim K.H."/>
            <person name="Pangilinan J."/>
            <person name="Lipzen A."/>
            <person name="Riley R."/>
            <person name="Grigoriev I.V."/>
            <person name="Spatafora J.W."/>
            <person name="Choi I.-G."/>
        </authorList>
    </citation>
    <scope>NUCLEOTIDE SEQUENCE [LARGE SCALE GENOMIC DNA]</scope>
    <source>
        <strain evidence="3 4">KUC8140</strain>
    </source>
</reference>
<dbReference type="EMBL" id="KQ085894">
    <property type="protein sequence ID" value="KLO18512.1"/>
    <property type="molecule type" value="Genomic_DNA"/>
</dbReference>
<organism evidence="3 4">
    <name type="scientific">Schizopora paradoxa</name>
    <dbReference type="NCBI Taxonomy" id="27342"/>
    <lineage>
        <taxon>Eukaryota</taxon>
        <taxon>Fungi</taxon>
        <taxon>Dikarya</taxon>
        <taxon>Basidiomycota</taxon>
        <taxon>Agaricomycotina</taxon>
        <taxon>Agaricomycetes</taxon>
        <taxon>Hymenochaetales</taxon>
        <taxon>Schizoporaceae</taxon>
        <taxon>Schizopora</taxon>
    </lineage>
</organism>
<feature type="region of interest" description="Disordered" evidence="1">
    <location>
        <begin position="678"/>
        <end position="698"/>
    </location>
</feature>
<evidence type="ECO:0000313" key="4">
    <source>
        <dbReference type="Proteomes" id="UP000053477"/>
    </source>
</evidence>
<dbReference type="Proteomes" id="UP000053477">
    <property type="component" value="Unassembled WGS sequence"/>
</dbReference>